<dbReference type="Proteomes" id="UP001058569">
    <property type="component" value="Chromosome"/>
</dbReference>
<proteinExistence type="predicted"/>
<name>A0ABY5J1C8_9BACT</name>
<organism evidence="1 2">
    <name type="scientific">Mycoplasmopsis caviae</name>
    <dbReference type="NCBI Taxonomy" id="55603"/>
    <lineage>
        <taxon>Bacteria</taxon>
        <taxon>Bacillati</taxon>
        <taxon>Mycoplasmatota</taxon>
        <taxon>Mycoplasmoidales</taxon>
        <taxon>Metamycoplasmataceae</taxon>
        <taxon>Mycoplasmopsis</taxon>
    </lineage>
</organism>
<protein>
    <submittedName>
        <fullName evidence="1">Uncharacterized protein</fullName>
    </submittedName>
</protein>
<sequence>MAIPKEILSIERPKGTIVRNSFGIYSVVKRSSKYVNGKVYSYNIAVIGRIENGKYIALKEPKYMKNNKKRSNNNKGLWKCCNFSKTWQKHIRTITKTFWWIDN</sequence>
<evidence type="ECO:0000313" key="1">
    <source>
        <dbReference type="EMBL" id="UUD35699.1"/>
    </source>
</evidence>
<dbReference type="RefSeq" id="WP_256553292.1">
    <property type="nucleotide sequence ID" value="NZ_CP101806.1"/>
</dbReference>
<dbReference type="EMBL" id="CP101806">
    <property type="protein sequence ID" value="UUD35699.1"/>
    <property type="molecule type" value="Genomic_DNA"/>
</dbReference>
<reference evidence="1" key="1">
    <citation type="submission" date="2022-07" db="EMBL/GenBank/DDBJ databases">
        <title>Complete genome of Mycoplasma caviae type strain G122.</title>
        <authorList>
            <person name="Spergser J."/>
        </authorList>
    </citation>
    <scope>NUCLEOTIDE SEQUENCE</scope>
    <source>
        <strain evidence="1">G122</strain>
    </source>
</reference>
<accession>A0ABY5J1C8</accession>
<keyword evidence="2" id="KW-1185">Reference proteome</keyword>
<evidence type="ECO:0000313" key="2">
    <source>
        <dbReference type="Proteomes" id="UP001058569"/>
    </source>
</evidence>
<gene>
    <name evidence="1" type="ORF">NPA07_02385</name>
</gene>